<feature type="transmembrane region" description="Helical" evidence="8">
    <location>
        <begin position="33"/>
        <end position="53"/>
    </location>
</feature>
<dbReference type="InterPro" id="IPR050586">
    <property type="entry name" value="CPA3_Na-H_Antiporter_D"/>
</dbReference>
<sequence>MTPSTLLLATMLVPLAGALLIPMFSARPNIRDAVSVITATVLFVIVCALYQQADSPASLVLAEPLSGLQIAFSVNYFGVLFALIASSLWIVTTLYAIGYMRAHHERNQTRFYTLFAIAIACVMAIAFAENLLTLFLFYEILTVGTYPLVAHAGTSEARAGARKYLLILMGSSIAFFLPAIIIVYLQAGTLSFSEAGVMAGNMESIYIAPLMLLFLLGISKAGIMPLHRWLPSAMVAPTPVSALLHAVAVVKAGVFTLLKVVLFIMGPDVIAQAINSQYLLLLPMATIILASLVAMTRDNLKERLAYSTISQLSYIVLGALMVNQAALVGATLHIAMHAFAKITLFFAAGAILVATHKTRVSELNGLAKSMPVTFMCFAIGAMSIIGIPFFGGMWSKWYLVSGAAAFEGATWLGWALSITLMLSTLLNIWYLLTIPINAWFKTAPANEPASGEAPLPCLIAMIIPCVICIYLFFQPDIFLQLAHTIVGGDNT</sequence>
<dbReference type="PRINTS" id="PR01434">
    <property type="entry name" value="NADHDHGNASE5"/>
</dbReference>
<dbReference type="KEGG" id="salm:D0Y50_12505"/>
<dbReference type="GO" id="GO:0005886">
    <property type="term" value="C:plasma membrane"/>
    <property type="evidence" value="ECO:0007669"/>
    <property type="project" value="UniProtKB-SubCell"/>
</dbReference>
<dbReference type="PANTHER" id="PTHR42703">
    <property type="entry name" value="NADH DEHYDROGENASE"/>
    <property type="match status" value="1"/>
</dbReference>
<evidence type="ECO:0000313" key="10">
    <source>
        <dbReference type="EMBL" id="AXR07098.1"/>
    </source>
</evidence>
<feature type="domain" description="NADH:quinone oxidoreductase/Mrp antiporter transmembrane" evidence="9">
    <location>
        <begin position="128"/>
        <end position="418"/>
    </location>
</feature>
<gene>
    <name evidence="10" type="ORF">D0Y50_12505</name>
</gene>
<feature type="transmembrane region" description="Helical" evidence="8">
    <location>
        <begin position="134"/>
        <end position="152"/>
    </location>
</feature>
<comment type="subcellular location">
    <subcellularLocation>
        <location evidence="1">Cell membrane</location>
        <topology evidence="1">Multi-pass membrane protein</topology>
    </subcellularLocation>
    <subcellularLocation>
        <location evidence="7">Membrane</location>
        <topology evidence="7">Multi-pass membrane protein</topology>
    </subcellularLocation>
</comment>
<reference evidence="10 11" key="1">
    <citation type="submission" date="2018-08" db="EMBL/GenBank/DDBJ databases">
        <title>Salinimonas sediminis sp. nov., a piezophilic bacterium isolated from a deep-sea sediment sample from the New Britain Trench.</title>
        <authorList>
            <person name="Cao J."/>
        </authorList>
    </citation>
    <scope>NUCLEOTIDE SEQUENCE [LARGE SCALE GENOMIC DNA]</scope>
    <source>
        <strain evidence="10 11">N102</strain>
    </source>
</reference>
<feature type="transmembrane region" description="Helical" evidence="8">
    <location>
        <begin position="334"/>
        <end position="354"/>
    </location>
</feature>
<evidence type="ECO:0000256" key="7">
    <source>
        <dbReference type="RuleBase" id="RU000320"/>
    </source>
</evidence>
<keyword evidence="11" id="KW-1185">Reference proteome</keyword>
<feature type="transmembrane region" description="Helical" evidence="8">
    <location>
        <begin position="6"/>
        <end position="26"/>
    </location>
</feature>
<feature type="transmembrane region" description="Helical" evidence="8">
    <location>
        <begin position="304"/>
        <end position="322"/>
    </location>
</feature>
<feature type="transmembrane region" description="Helical" evidence="8">
    <location>
        <begin position="277"/>
        <end position="295"/>
    </location>
</feature>
<proteinExistence type="inferred from homology"/>
<evidence type="ECO:0000256" key="6">
    <source>
        <dbReference type="ARBA" id="ARBA00023136"/>
    </source>
</evidence>
<keyword evidence="3" id="KW-1003">Cell membrane</keyword>
<feature type="transmembrane region" description="Helical" evidence="8">
    <location>
        <begin position="366"/>
        <end position="391"/>
    </location>
</feature>
<dbReference type="Pfam" id="PF00361">
    <property type="entry name" value="Proton_antipo_M"/>
    <property type="match status" value="1"/>
</dbReference>
<protein>
    <submittedName>
        <fullName evidence="10">Monovalent cation/H+ antiporter subunit D family protein</fullName>
    </submittedName>
</protein>
<comment type="similarity">
    <text evidence="2">Belongs to the CPA3 antiporters (TC 2.A.63) subunit D family.</text>
</comment>
<evidence type="ECO:0000256" key="5">
    <source>
        <dbReference type="ARBA" id="ARBA00022989"/>
    </source>
</evidence>
<feature type="transmembrane region" description="Helical" evidence="8">
    <location>
        <begin position="453"/>
        <end position="473"/>
    </location>
</feature>
<accession>A0A346NNJ1</accession>
<evidence type="ECO:0000313" key="11">
    <source>
        <dbReference type="Proteomes" id="UP000262073"/>
    </source>
</evidence>
<evidence type="ECO:0000256" key="2">
    <source>
        <dbReference type="ARBA" id="ARBA00005346"/>
    </source>
</evidence>
<feature type="transmembrane region" description="Helical" evidence="8">
    <location>
        <begin position="73"/>
        <end position="97"/>
    </location>
</feature>
<name>A0A346NNJ1_9ALTE</name>
<evidence type="ECO:0000259" key="9">
    <source>
        <dbReference type="Pfam" id="PF00361"/>
    </source>
</evidence>
<keyword evidence="6 8" id="KW-0472">Membrane</keyword>
<keyword evidence="5 8" id="KW-1133">Transmembrane helix</keyword>
<evidence type="ECO:0000256" key="1">
    <source>
        <dbReference type="ARBA" id="ARBA00004651"/>
    </source>
</evidence>
<keyword evidence="4 7" id="KW-0812">Transmembrane</keyword>
<dbReference type="AlphaFoldDB" id="A0A346NNJ1"/>
<organism evidence="10 11">
    <name type="scientific">Salinimonas sediminis</name>
    <dbReference type="NCBI Taxonomy" id="2303538"/>
    <lineage>
        <taxon>Bacteria</taxon>
        <taxon>Pseudomonadati</taxon>
        <taxon>Pseudomonadota</taxon>
        <taxon>Gammaproteobacteria</taxon>
        <taxon>Alteromonadales</taxon>
        <taxon>Alteromonadaceae</taxon>
        <taxon>Alteromonas/Salinimonas group</taxon>
        <taxon>Salinimonas</taxon>
    </lineage>
</organism>
<evidence type="ECO:0000256" key="3">
    <source>
        <dbReference type="ARBA" id="ARBA00022475"/>
    </source>
</evidence>
<evidence type="ECO:0000256" key="4">
    <source>
        <dbReference type="ARBA" id="ARBA00022692"/>
    </source>
</evidence>
<feature type="transmembrane region" description="Helical" evidence="8">
    <location>
        <begin position="411"/>
        <end position="432"/>
    </location>
</feature>
<feature type="transmembrane region" description="Helical" evidence="8">
    <location>
        <begin position="164"/>
        <end position="185"/>
    </location>
</feature>
<dbReference type="OrthoDB" id="9768329at2"/>
<feature type="transmembrane region" description="Helical" evidence="8">
    <location>
        <begin position="109"/>
        <end position="128"/>
    </location>
</feature>
<dbReference type="Proteomes" id="UP000262073">
    <property type="component" value="Chromosome"/>
</dbReference>
<dbReference type="InterPro" id="IPR001750">
    <property type="entry name" value="ND/Mrp_TM"/>
</dbReference>
<dbReference type="EMBL" id="CP031769">
    <property type="protein sequence ID" value="AXR07098.1"/>
    <property type="molecule type" value="Genomic_DNA"/>
</dbReference>
<dbReference type="RefSeq" id="WP_117317235.1">
    <property type="nucleotide sequence ID" value="NZ_CP031769.1"/>
</dbReference>
<feature type="transmembrane region" description="Helical" evidence="8">
    <location>
        <begin position="205"/>
        <end position="223"/>
    </location>
</feature>
<feature type="transmembrane region" description="Helical" evidence="8">
    <location>
        <begin position="243"/>
        <end position="265"/>
    </location>
</feature>
<evidence type="ECO:0000256" key="8">
    <source>
        <dbReference type="SAM" id="Phobius"/>
    </source>
</evidence>
<dbReference type="PANTHER" id="PTHR42703:SF1">
    <property type="entry name" value="NA(+)_H(+) ANTIPORTER SUBUNIT D1"/>
    <property type="match status" value="1"/>
</dbReference>